<dbReference type="Gene3D" id="3.40.50.2000">
    <property type="entry name" value="Glycogen Phosphorylase B"/>
    <property type="match status" value="2"/>
</dbReference>
<feature type="transmembrane region" description="Helical" evidence="2">
    <location>
        <begin position="382"/>
        <end position="399"/>
    </location>
</feature>
<dbReference type="SUPFAM" id="SSF53756">
    <property type="entry name" value="UDP-Glycosyltransferase/glycogen phosphorylase"/>
    <property type="match status" value="1"/>
</dbReference>
<keyword evidence="2" id="KW-0812">Transmembrane</keyword>
<evidence type="ECO:0000313" key="6">
    <source>
        <dbReference type="Proteomes" id="UP000282876"/>
    </source>
</evidence>
<dbReference type="Pfam" id="PF13439">
    <property type="entry name" value="Glyco_transf_4"/>
    <property type="match status" value="1"/>
</dbReference>
<dbReference type="InterPro" id="IPR028098">
    <property type="entry name" value="Glyco_trans_4-like_N"/>
</dbReference>
<reference evidence="5 6" key="1">
    <citation type="submission" date="2018-10" db="EMBL/GenBank/DDBJ databases">
        <title>Draft genome sequence of the microsporidian Tubulinosema ratisbonensis.</title>
        <authorList>
            <person name="Polonais V."/>
            <person name="Peyretaillade E."/>
            <person name="Niehus S."/>
            <person name="Wawrzyniak I."/>
            <person name="Franchet A."/>
            <person name="Gaspin C."/>
            <person name="Reichstadt M."/>
            <person name="Belser C."/>
            <person name="Labadie K."/>
            <person name="Delbac F."/>
            <person name="Ferrandon D."/>
        </authorList>
    </citation>
    <scope>NUCLEOTIDE SEQUENCE [LARGE SCALE GENOMIC DNA]</scope>
    <source>
        <strain evidence="5 6">Franzen</strain>
    </source>
</reference>
<evidence type="ECO:0000313" key="5">
    <source>
        <dbReference type="EMBL" id="RVD93310.1"/>
    </source>
</evidence>
<comment type="caution">
    <text evidence="5">The sequence shown here is derived from an EMBL/GenBank/DDBJ whole genome shotgun (WGS) entry which is preliminary data.</text>
</comment>
<evidence type="ECO:0000259" key="4">
    <source>
        <dbReference type="Pfam" id="PF13439"/>
    </source>
</evidence>
<feature type="domain" description="Glycosyltransferase subfamily 4-like N-terminal" evidence="4">
    <location>
        <begin position="17"/>
        <end position="180"/>
    </location>
</feature>
<dbReference type="PANTHER" id="PTHR45871:SF1">
    <property type="entry name" value="PHOSPHATIDYLINOSITOL N-ACETYLGLUCOSAMINYLTRANSFERASE SUBUNIT A"/>
    <property type="match status" value="1"/>
</dbReference>
<dbReference type="Pfam" id="PF00534">
    <property type="entry name" value="Glycos_transf_1"/>
    <property type="match status" value="1"/>
</dbReference>
<gene>
    <name evidence="5" type="ORF">TUBRATIS_001590</name>
</gene>
<protein>
    <submittedName>
        <fullName evidence="5">GPI-anchor biosynthesis</fullName>
    </submittedName>
</protein>
<organism evidence="5 6">
    <name type="scientific">Tubulinosema ratisbonensis</name>
    <dbReference type="NCBI Taxonomy" id="291195"/>
    <lineage>
        <taxon>Eukaryota</taxon>
        <taxon>Fungi</taxon>
        <taxon>Fungi incertae sedis</taxon>
        <taxon>Microsporidia</taxon>
        <taxon>Tubulinosematoidea</taxon>
        <taxon>Tubulinosematidae</taxon>
        <taxon>Tubulinosema</taxon>
    </lineage>
</organism>
<keyword evidence="2" id="KW-0472">Membrane</keyword>
<sequence length="415" mass="48041">MTYNIALVSDFFLPNLGGVEVHILNLAKSLIKRGNKVIVITHSQHRDSKIKFVEGVKVYYLPISILIGNCSWPSFFSNFFQLKKVFNQENIQIIHGHQSMSPLAYEALLLGQLFNLKTVFTDHSLFVSNNLENIIVNRLSKFVLGNVNRIICVSYELKDNLLERIEINHEKIHVIPNGVSNEFKYYKKEKGKFIKVVICCRLVYRKGVDLLLKAIPLICKSNKKIQIILVGDGPKKDEIDQMVDDTNCNIKLIKNLSQKKLNTLFNKCDIFLNTSLTESFCIANLEAACCGLKVVCTNVGGVKEVLPPSMIKLVKPHYKSIAEGVKKMIKEKRISKKHAKKIKKNYSWKKISKDTELIYKNISDESVMFNQLFYNTGEEERWLFRMILLIMLIFKYFWIKCFEKRVKKINELKYV</sequence>
<evidence type="ECO:0000259" key="3">
    <source>
        <dbReference type="Pfam" id="PF00534"/>
    </source>
</evidence>
<feature type="domain" description="Glycosyl transferase family 1" evidence="3">
    <location>
        <begin position="189"/>
        <end position="345"/>
    </location>
</feature>
<dbReference type="VEuPathDB" id="MicrosporidiaDB:TUBRATIS_001590"/>
<name>A0A437AQ40_9MICR</name>
<keyword evidence="1" id="KW-0328">Glycosyltransferase</keyword>
<dbReference type="Proteomes" id="UP000282876">
    <property type="component" value="Unassembled WGS sequence"/>
</dbReference>
<dbReference type="AlphaFoldDB" id="A0A437AQ40"/>
<dbReference type="GO" id="GO:0016757">
    <property type="term" value="F:glycosyltransferase activity"/>
    <property type="evidence" value="ECO:0007669"/>
    <property type="project" value="UniProtKB-KW"/>
</dbReference>
<keyword evidence="2" id="KW-1133">Transmembrane helix</keyword>
<dbReference type="STRING" id="291195.A0A437AQ40"/>
<dbReference type="EMBL" id="RCSS01000050">
    <property type="protein sequence ID" value="RVD93310.1"/>
    <property type="molecule type" value="Genomic_DNA"/>
</dbReference>
<dbReference type="PANTHER" id="PTHR45871">
    <property type="entry name" value="N-ACETYLGLUCOSAMINYL-PHOSPHATIDYLINOSITOL BIOSYNTHETIC PROTEIN"/>
    <property type="match status" value="1"/>
</dbReference>
<keyword evidence="1" id="KW-0808">Transferase</keyword>
<dbReference type="InterPro" id="IPR001296">
    <property type="entry name" value="Glyco_trans_1"/>
</dbReference>
<dbReference type="OrthoDB" id="734129at2759"/>
<evidence type="ECO:0000256" key="2">
    <source>
        <dbReference type="SAM" id="Phobius"/>
    </source>
</evidence>
<proteinExistence type="predicted"/>
<accession>A0A437AQ40</accession>
<keyword evidence="6" id="KW-1185">Reference proteome</keyword>
<evidence type="ECO:0000256" key="1">
    <source>
        <dbReference type="ARBA" id="ARBA00022676"/>
    </source>
</evidence>